<dbReference type="InterPro" id="IPR036063">
    <property type="entry name" value="Smr_dom_sf"/>
</dbReference>
<dbReference type="SUPFAM" id="SSF52540">
    <property type="entry name" value="P-loop containing nucleoside triphosphate hydrolases"/>
    <property type="match status" value="1"/>
</dbReference>
<keyword evidence="6" id="KW-0238">DNA-binding</keyword>
<organism evidence="9 10">
    <name type="scientific">Sphagnum jensenii</name>
    <dbReference type="NCBI Taxonomy" id="128206"/>
    <lineage>
        <taxon>Eukaryota</taxon>
        <taxon>Viridiplantae</taxon>
        <taxon>Streptophyta</taxon>
        <taxon>Embryophyta</taxon>
        <taxon>Bryophyta</taxon>
        <taxon>Sphagnophytina</taxon>
        <taxon>Sphagnopsida</taxon>
        <taxon>Sphagnales</taxon>
        <taxon>Sphagnaceae</taxon>
        <taxon>Sphagnum</taxon>
    </lineage>
</organism>
<dbReference type="InterPro" id="IPR027417">
    <property type="entry name" value="P-loop_NTPase"/>
</dbReference>
<dbReference type="SUPFAM" id="SSF160443">
    <property type="entry name" value="SMR domain-like"/>
    <property type="match status" value="1"/>
</dbReference>
<evidence type="ECO:0000256" key="4">
    <source>
        <dbReference type="ARBA" id="ARBA00022840"/>
    </source>
</evidence>
<keyword evidence="3" id="KW-0378">Hydrolase</keyword>
<gene>
    <name evidence="9" type="ORF">CSSPJE1EN1_LOCUS3568</name>
</gene>
<evidence type="ECO:0000259" key="8">
    <source>
        <dbReference type="PROSITE" id="PS50828"/>
    </source>
</evidence>
<keyword evidence="7" id="KW-0175">Coiled coil</keyword>
<evidence type="ECO:0000256" key="6">
    <source>
        <dbReference type="ARBA" id="ARBA00023125"/>
    </source>
</evidence>
<dbReference type="SUPFAM" id="SSF48334">
    <property type="entry name" value="DNA repair protein MutS, domain III"/>
    <property type="match status" value="1"/>
</dbReference>
<evidence type="ECO:0000313" key="9">
    <source>
        <dbReference type="EMBL" id="CAK9258090.1"/>
    </source>
</evidence>
<protein>
    <recommendedName>
        <fullName evidence="8">Smr domain-containing protein</fullName>
    </recommendedName>
</protein>
<sequence length="1008" mass="109498">MDGMELQSLFNSCFQGKKRNNCLLMPLKSSILFKVSSAQQSKIGSGRVSVPRNDRYRMMTLPDLHVFSSCVKASCYKSYNPFPLPERPWAVSHTVKEINRGAELLEEVSSSLLDQSTDEAADIEDGEIESNHERGDVEGITKGLLEWPKICTQVAQFACTPMGILVAREGYLPIGASVDESEELQAQTEAARSLSTPLNFSGIEDLRGIVAGALSGNVCTVTQLCAVKKTLSSARRLHDQVQQGPALISPLQSIMVGSSLCVELEASIEQCLDCSFSTVLDSASSKLAAVRRRRQQNMSSLEALLKQTAMMVADKGGMDSPLVTRRRARLCVAVRASHKGLLSGGVTLDVSNSGATLFMEPEPALEFNNEEIRLAAAEQAEETAVLQSLTFTLIDMSESMIDLLQRVTALDLACARAGYAMWLNAVRPVFCENDRAFFHKNPYMDQLMVDIEGARHPLLLGTALSASLNTQWHGVIHQNKINTGSSSSSISTGNASSFGFIETTLPVPIDIKICESVKVVTITGPNTGGKTATLKTLGVIVLMAKAGLFVPAVGQPQLPWFDRILADIGDNQSLERSLSTFSGHIRRVCEILEAGTKKSLVLLDEIGGGTDPSEGAALATAVLGSLASSVQLTLATTHSAELRRLKDQDPQFENASVEFDVKTLQPTYRVLWGVAGQSNALDIAASLGFDQNVLTRAQELVTKLVPATLGERTSELMVPLVKQRDEQRERAQAAGVALAAITKLHYELQAEVHNLAKREAKLRHLQEEEVDRSIMEANARMEQVLTRFQELVQESGLKENPLSMRDAQAAIATIAEEYNPKHGEVDMPFLQKNGSDGTKGVLAVGDKVVIRRLGKLPATVVEPPQGDSEYLTVQLGALKMKVKASEIITRGSTGASGERSVRTSIQQLVKPIQSKQPEIPAAEPKYEVAVQTSRNTLDLRGCRVEESLQELDRALASRAPQSVLFVVHGMGTGAVKEAVWKVLKKHPYVAKFEQESIMNPGCTIVYIK</sequence>
<evidence type="ECO:0000256" key="2">
    <source>
        <dbReference type="ARBA" id="ARBA00022741"/>
    </source>
</evidence>
<keyword evidence="10" id="KW-1185">Reference proteome</keyword>
<evidence type="ECO:0000256" key="7">
    <source>
        <dbReference type="SAM" id="Coils"/>
    </source>
</evidence>
<name>A0ABP0VYF0_9BRYO</name>
<feature type="coiled-coil region" evidence="7">
    <location>
        <begin position="748"/>
        <end position="794"/>
    </location>
</feature>
<dbReference type="InterPro" id="IPR002625">
    <property type="entry name" value="Smr_dom"/>
</dbReference>
<evidence type="ECO:0000256" key="3">
    <source>
        <dbReference type="ARBA" id="ARBA00022801"/>
    </source>
</evidence>
<dbReference type="PROSITE" id="PS50828">
    <property type="entry name" value="SMR"/>
    <property type="match status" value="1"/>
</dbReference>
<dbReference type="PANTHER" id="PTHR48466:SF1">
    <property type="entry name" value="SMR DOMAIN-CONTAINING PROTEIN"/>
    <property type="match status" value="1"/>
</dbReference>
<dbReference type="SMART" id="SM00533">
    <property type="entry name" value="MUTSd"/>
    <property type="match status" value="1"/>
</dbReference>
<dbReference type="InterPro" id="IPR046893">
    <property type="entry name" value="MSSS"/>
</dbReference>
<proteinExistence type="predicted"/>
<dbReference type="EMBL" id="OZ020106">
    <property type="protein sequence ID" value="CAK9258090.1"/>
    <property type="molecule type" value="Genomic_DNA"/>
</dbReference>
<dbReference type="Pfam" id="PF01713">
    <property type="entry name" value="Smr"/>
    <property type="match status" value="1"/>
</dbReference>
<keyword evidence="4" id="KW-0067">ATP-binding</keyword>
<dbReference type="SMART" id="SM00463">
    <property type="entry name" value="SMR"/>
    <property type="match status" value="1"/>
</dbReference>
<dbReference type="SMART" id="SM00534">
    <property type="entry name" value="MUTSac"/>
    <property type="match status" value="1"/>
</dbReference>
<evidence type="ECO:0000256" key="1">
    <source>
        <dbReference type="ARBA" id="ARBA00022730"/>
    </source>
</evidence>
<dbReference type="Proteomes" id="UP001497444">
    <property type="component" value="Chromosome 11"/>
</dbReference>
<dbReference type="NCBIfam" id="TIGR01069">
    <property type="entry name" value="mutS2"/>
    <property type="match status" value="1"/>
</dbReference>
<keyword evidence="5" id="KW-0694">RNA-binding</keyword>
<dbReference type="Gene3D" id="3.40.50.300">
    <property type="entry name" value="P-loop containing nucleotide triphosphate hydrolases"/>
    <property type="match status" value="1"/>
</dbReference>
<dbReference type="PANTHER" id="PTHR48466">
    <property type="entry name" value="OS10G0509000 PROTEIN-RELATED"/>
    <property type="match status" value="1"/>
</dbReference>
<dbReference type="Pfam" id="PF00488">
    <property type="entry name" value="MutS_V"/>
    <property type="match status" value="1"/>
</dbReference>
<evidence type="ECO:0000256" key="5">
    <source>
        <dbReference type="ARBA" id="ARBA00022884"/>
    </source>
</evidence>
<dbReference type="InterPro" id="IPR005747">
    <property type="entry name" value="MutS2"/>
</dbReference>
<evidence type="ECO:0000313" key="10">
    <source>
        <dbReference type="Proteomes" id="UP001497444"/>
    </source>
</evidence>
<dbReference type="Gene3D" id="3.30.1370.110">
    <property type="match status" value="1"/>
</dbReference>
<reference evidence="9" key="1">
    <citation type="submission" date="2024-02" db="EMBL/GenBank/DDBJ databases">
        <authorList>
            <consortium name="ELIXIR-Norway"/>
            <consortium name="Elixir Norway"/>
        </authorList>
    </citation>
    <scope>NUCLEOTIDE SEQUENCE</scope>
</reference>
<keyword evidence="1" id="KW-0699">rRNA-binding</keyword>
<dbReference type="InterPro" id="IPR036187">
    <property type="entry name" value="DNA_mismatch_repair_MutS_sf"/>
</dbReference>
<dbReference type="InterPro" id="IPR045076">
    <property type="entry name" value="MutS"/>
</dbReference>
<dbReference type="InterPro" id="IPR007696">
    <property type="entry name" value="DNA_mismatch_repair_MutS_core"/>
</dbReference>
<keyword evidence="2" id="KW-0547">Nucleotide-binding</keyword>
<feature type="domain" description="Smr" evidence="8">
    <location>
        <begin position="937"/>
        <end position="1008"/>
    </location>
</feature>
<dbReference type="Pfam" id="PF20297">
    <property type="entry name" value="MSSS"/>
    <property type="match status" value="1"/>
</dbReference>
<accession>A0ABP0VYF0</accession>
<dbReference type="InterPro" id="IPR000432">
    <property type="entry name" value="DNA_mismatch_repair_MutS_C"/>
</dbReference>